<feature type="transmembrane region" description="Helical" evidence="1">
    <location>
        <begin position="61"/>
        <end position="78"/>
    </location>
</feature>
<gene>
    <name evidence="2" type="ORF">SacRon12I_06000</name>
</gene>
<keyword evidence="1" id="KW-0472">Membrane</keyword>
<feature type="transmembrane region" description="Helical" evidence="1">
    <location>
        <begin position="202"/>
        <end position="219"/>
    </location>
</feature>
<dbReference type="GeneID" id="14551734"/>
<dbReference type="KEGG" id="sacr:SacRon12I_06000"/>
<evidence type="ECO:0000256" key="1">
    <source>
        <dbReference type="SAM" id="Phobius"/>
    </source>
</evidence>
<feature type="transmembrane region" description="Helical" evidence="1">
    <location>
        <begin position="84"/>
        <end position="100"/>
    </location>
</feature>
<feature type="transmembrane region" description="Helical" evidence="1">
    <location>
        <begin position="171"/>
        <end position="196"/>
    </location>
</feature>
<feature type="transmembrane region" description="Helical" evidence="1">
    <location>
        <begin position="377"/>
        <end position="399"/>
    </location>
</feature>
<dbReference type="PATRIC" id="fig|1028567.7.peg.1186"/>
<evidence type="ECO:0000313" key="2">
    <source>
        <dbReference type="EMBL" id="AGE73436.1"/>
    </source>
</evidence>
<name>M1J2F3_9CREN</name>
<dbReference type="HOGENOM" id="CLU_491462_0_0_2"/>
<dbReference type="RefSeq" id="WP_015385853.1">
    <property type="nucleotide sequence ID" value="NC_020247.1"/>
</dbReference>
<keyword evidence="1" id="KW-1133">Transmembrane helix</keyword>
<organism evidence="3">
    <name type="scientific">Sulfolobus acidocaldarius Ron12/I</name>
    <dbReference type="NCBI Taxonomy" id="1028567"/>
    <lineage>
        <taxon>Archaea</taxon>
        <taxon>Thermoproteota</taxon>
        <taxon>Thermoprotei</taxon>
        <taxon>Sulfolobales</taxon>
        <taxon>Sulfolobaceae</taxon>
        <taxon>Sulfolobus</taxon>
    </lineage>
</organism>
<keyword evidence="1" id="KW-0812">Transmembrane</keyword>
<sequence length="548" mass="63031">MALRYKESLNANISLFLLFLATSIMGANAYLNTWTVVADLVIVTLAGIVLFLDFKEVNERILTYIIYTELALIPIFYIILTQNIWLFLFTYVILGLGIYFRKLKLFSLIFFLASMIYFLQIRVFFGTDSSMISYYSAYLFLHGLNPYNPINTANVYQFYHQNIYLSYPTPILTGGFVTNLNYPSLSFLVLIPAVLLKISPNYVYLTFDLLIGIITFFYLSEKEYALFISAYLIPSYIFYSTGGVTDIVWVFFLLLSLLVKDVKWKGVFYGLSIAYKQTPLAILPFYLISYRKDLKKFLIPAVLVFFLFNGYFILINPSYYIQGVVTPMGSSLLQIGYGYNLLSFTNIFYLYPLFFTVAPILIVVMGLLLFRNKWYGIAYFAFLFLYRVLWNYLIYWPMFCYTNTLNSNDNSGISLGSKSKTIIISMFLLAILGFAFFFHYNFLSYPNSIHIDVLKVNYDNQGYIVSMLLNVSYNGPGSITPLFRILVDSAGPPNGFVWISNSTNLKSGEWEIVNVSAPLPQLYISPDTKALMINAYYSVYQGFLEINL</sequence>
<feature type="transmembrane region" description="Helical" evidence="1">
    <location>
        <begin position="36"/>
        <end position="54"/>
    </location>
</feature>
<accession>M1J2F3</accession>
<feature type="transmembrane region" description="Helical" evidence="1">
    <location>
        <begin position="348"/>
        <end position="370"/>
    </location>
</feature>
<feature type="transmembrane region" description="Helical" evidence="1">
    <location>
        <begin position="297"/>
        <end position="321"/>
    </location>
</feature>
<feature type="transmembrane region" description="Helical" evidence="1">
    <location>
        <begin position="267"/>
        <end position="288"/>
    </location>
</feature>
<dbReference type="EMBL" id="CP002818">
    <property type="protein sequence ID" value="AGE73436.1"/>
    <property type="molecule type" value="Genomic_DNA"/>
</dbReference>
<reference evidence="2 3" key="1">
    <citation type="journal article" date="2012" name="ISME J.">
        <title>Genomic evidence of rapid, global-scale gene flow in a Sulfolobus species.</title>
        <authorList>
            <person name="Mao D."/>
            <person name="Grogan D."/>
        </authorList>
    </citation>
    <scope>NUCLEOTIDE SEQUENCE [LARGE SCALE GENOMIC DNA]</scope>
    <source>
        <strain evidence="2 3">Ron12/I</strain>
    </source>
</reference>
<protein>
    <submittedName>
        <fullName evidence="2">Uncharacterized protein</fullName>
    </submittedName>
</protein>
<dbReference type="Proteomes" id="UP000011280">
    <property type="component" value="Chromosome"/>
</dbReference>
<feature type="transmembrane region" description="Helical" evidence="1">
    <location>
        <begin position="131"/>
        <end position="150"/>
    </location>
</feature>
<evidence type="ECO:0000313" key="3">
    <source>
        <dbReference type="Proteomes" id="UP000011280"/>
    </source>
</evidence>
<dbReference type="AlphaFoldDB" id="M1J2F3"/>
<feature type="transmembrane region" description="Helical" evidence="1">
    <location>
        <begin position="231"/>
        <end position="255"/>
    </location>
</feature>
<feature type="transmembrane region" description="Helical" evidence="1">
    <location>
        <begin position="419"/>
        <end position="440"/>
    </location>
</feature>
<feature type="transmembrane region" description="Helical" evidence="1">
    <location>
        <begin position="105"/>
        <end position="125"/>
    </location>
</feature>
<proteinExistence type="predicted"/>